<dbReference type="InterPro" id="IPR034457">
    <property type="entry name" value="Organic_radical-activating"/>
</dbReference>
<evidence type="ECO:0000259" key="11">
    <source>
        <dbReference type="PROSITE" id="PS51918"/>
    </source>
</evidence>
<evidence type="ECO:0000256" key="2">
    <source>
        <dbReference type="ARBA" id="ARBA00009777"/>
    </source>
</evidence>
<dbReference type="SFLD" id="SFLDG01066">
    <property type="entry name" value="organic_radical-activating_enz"/>
    <property type="match status" value="1"/>
</dbReference>
<keyword evidence="12" id="KW-0456">Lyase</keyword>
<dbReference type="InterPro" id="IPR001989">
    <property type="entry name" value="Radical_activat_CS"/>
</dbReference>
<evidence type="ECO:0000256" key="1">
    <source>
        <dbReference type="ARBA" id="ARBA00001966"/>
    </source>
</evidence>
<dbReference type="EMBL" id="MLBF01000035">
    <property type="protein sequence ID" value="OLN29178.1"/>
    <property type="molecule type" value="Genomic_DNA"/>
</dbReference>
<dbReference type="InterPro" id="IPR058240">
    <property type="entry name" value="rSAM_sf"/>
</dbReference>
<feature type="domain" description="Radical SAM core" evidence="11">
    <location>
        <begin position="19"/>
        <end position="300"/>
    </location>
</feature>
<dbReference type="InterPro" id="IPR007197">
    <property type="entry name" value="rSAM"/>
</dbReference>
<dbReference type="InterPro" id="IPR040074">
    <property type="entry name" value="BssD/PflA/YjjW"/>
</dbReference>
<feature type="domain" description="4Fe-4S ferredoxin-type" evidence="10">
    <location>
        <begin position="80"/>
        <end position="108"/>
    </location>
</feature>
<keyword evidence="6" id="KW-0560">Oxidoreductase</keyword>
<sequence>MVAITVEGKIVNIMKYSIHDGPGIRTTVFFKGCPLNCQWCHNPESQGFGQELMYWPDRCIGCGQCLEICSNGAVISTAGKLEYLRDQCLACGACCKACHAGVRELVAKTMSVSEVMAEIEKDLIFYDESGGGVTFSGGEAVMQPVFLLEMLKECRKKEIHTAVETCGYVNLEFLQMISDYVDLFLYDLKLMDRQKHQDFTGVPNVLILDNLRWLVEHHPRIIVRVPIIPGINDDEENLSQLGNFVASLKRVTELHILPYHKAGVDKYQRLGLAYLLSDIQSPDNERMEQIVGQLEQFGLKVKIGG</sequence>
<protein>
    <submittedName>
        <fullName evidence="12">Pyruvate formate-lyase activating enzyme</fullName>
    </submittedName>
</protein>
<dbReference type="SUPFAM" id="SSF54862">
    <property type="entry name" value="4Fe-4S ferredoxins"/>
    <property type="match status" value="1"/>
</dbReference>
<dbReference type="Proteomes" id="UP000186102">
    <property type="component" value="Unassembled WGS sequence"/>
</dbReference>
<evidence type="ECO:0000256" key="5">
    <source>
        <dbReference type="ARBA" id="ARBA00022723"/>
    </source>
</evidence>
<dbReference type="OrthoDB" id="9782387at2"/>
<dbReference type="Gene3D" id="3.80.30.10">
    <property type="entry name" value="pyruvate-formate lyase- activating enzyme"/>
    <property type="match status" value="1"/>
</dbReference>
<keyword evidence="3" id="KW-0004">4Fe-4S</keyword>
<organism evidence="12 13">
    <name type="scientific">Desulfosporosinus metallidurans</name>
    <dbReference type="NCBI Taxonomy" id="1888891"/>
    <lineage>
        <taxon>Bacteria</taxon>
        <taxon>Bacillati</taxon>
        <taxon>Bacillota</taxon>
        <taxon>Clostridia</taxon>
        <taxon>Eubacteriales</taxon>
        <taxon>Desulfitobacteriaceae</taxon>
        <taxon>Desulfosporosinus</taxon>
    </lineage>
</organism>
<dbReference type="SUPFAM" id="SSF102114">
    <property type="entry name" value="Radical SAM enzymes"/>
    <property type="match status" value="1"/>
</dbReference>
<evidence type="ECO:0000256" key="8">
    <source>
        <dbReference type="ARBA" id="ARBA00023014"/>
    </source>
</evidence>
<dbReference type="STRING" id="1888891.DSOL_3681"/>
<evidence type="ECO:0000256" key="4">
    <source>
        <dbReference type="ARBA" id="ARBA00022691"/>
    </source>
</evidence>
<dbReference type="GO" id="GO:0046872">
    <property type="term" value="F:metal ion binding"/>
    <property type="evidence" value="ECO:0007669"/>
    <property type="project" value="UniProtKB-KW"/>
</dbReference>
<dbReference type="Pfam" id="PF13353">
    <property type="entry name" value="Fer4_12"/>
    <property type="match status" value="1"/>
</dbReference>
<dbReference type="GO" id="GO:0016829">
    <property type="term" value="F:lyase activity"/>
    <property type="evidence" value="ECO:0007669"/>
    <property type="project" value="UniProtKB-KW"/>
</dbReference>
<dbReference type="SFLD" id="SFLDG01118">
    <property type="entry name" value="activating_enzymes__group_2"/>
    <property type="match status" value="1"/>
</dbReference>
<evidence type="ECO:0000256" key="7">
    <source>
        <dbReference type="ARBA" id="ARBA00023004"/>
    </source>
</evidence>
<dbReference type="PROSITE" id="PS51918">
    <property type="entry name" value="RADICAL_SAM"/>
    <property type="match status" value="1"/>
</dbReference>
<dbReference type="PIRSF" id="PIRSF000371">
    <property type="entry name" value="PFL_act_enz"/>
    <property type="match status" value="1"/>
</dbReference>
<dbReference type="Pfam" id="PF00037">
    <property type="entry name" value="Fer4"/>
    <property type="match status" value="1"/>
</dbReference>
<feature type="domain" description="4Fe-4S ferredoxin-type" evidence="10">
    <location>
        <begin position="50"/>
        <end position="79"/>
    </location>
</feature>
<dbReference type="InterPro" id="IPR012839">
    <property type="entry name" value="Organic_radical_activase"/>
</dbReference>
<keyword evidence="7" id="KW-0408">Iron</keyword>
<dbReference type="NCBIfam" id="TIGR02494">
    <property type="entry name" value="PFLE_PFLC"/>
    <property type="match status" value="1"/>
</dbReference>
<comment type="similarity">
    <text evidence="2">Belongs to the organic radical-activating enzymes family.</text>
</comment>
<evidence type="ECO:0000259" key="10">
    <source>
        <dbReference type="PROSITE" id="PS51379"/>
    </source>
</evidence>
<dbReference type="PROSITE" id="PS51379">
    <property type="entry name" value="4FE4S_FER_2"/>
    <property type="match status" value="2"/>
</dbReference>
<comment type="cofactor">
    <cofactor evidence="1">
        <name>[4Fe-4S] cluster</name>
        <dbReference type="ChEBI" id="CHEBI:49883"/>
    </cofactor>
</comment>
<gene>
    <name evidence="12" type="ORF">DSOL_3681</name>
</gene>
<dbReference type="PROSITE" id="PS01087">
    <property type="entry name" value="RADICAL_ACTIVATING"/>
    <property type="match status" value="1"/>
</dbReference>
<dbReference type="InterPro" id="IPR013785">
    <property type="entry name" value="Aldolase_TIM"/>
</dbReference>
<dbReference type="GO" id="GO:0051539">
    <property type="term" value="F:4 iron, 4 sulfur cluster binding"/>
    <property type="evidence" value="ECO:0007669"/>
    <property type="project" value="UniProtKB-KW"/>
</dbReference>
<dbReference type="PANTHER" id="PTHR30352:SF4">
    <property type="entry name" value="PYRUVATE FORMATE-LYASE 2-ACTIVATING ENZYME"/>
    <property type="match status" value="1"/>
</dbReference>
<dbReference type="SFLD" id="SFLDS00029">
    <property type="entry name" value="Radical_SAM"/>
    <property type="match status" value="1"/>
</dbReference>
<dbReference type="Pfam" id="PF04055">
    <property type="entry name" value="Radical_SAM"/>
    <property type="match status" value="1"/>
</dbReference>
<dbReference type="Gene3D" id="3.20.20.70">
    <property type="entry name" value="Aldolase class I"/>
    <property type="match status" value="1"/>
</dbReference>
<keyword evidence="5" id="KW-0479">Metal-binding</keyword>
<dbReference type="PANTHER" id="PTHR30352">
    <property type="entry name" value="PYRUVATE FORMATE-LYASE-ACTIVATING ENZYME"/>
    <property type="match status" value="1"/>
</dbReference>
<comment type="catalytic activity">
    <reaction evidence="9">
        <text>glycyl-[protein] + reduced [flavodoxin] + S-adenosyl-L-methionine = glycin-2-yl radical-[protein] + semiquinone [flavodoxin] + 5'-deoxyadenosine + L-methionine + H(+)</text>
        <dbReference type="Rhea" id="RHEA:61976"/>
        <dbReference type="Rhea" id="RHEA-COMP:10622"/>
        <dbReference type="Rhea" id="RHEA-COMP:14480"/>
        <dbReference type="Rhea" id="RHEA-COMP:15993"/>
        <dbReference type="Rhea" id="RHEA-COMP:15994"/>
        <dbReference type="ChEBI" id="CHEBI:15378"/>
        <dbReference type="ChEBI" id="CHEBI:17319"/>
        <dbReference type="ChEBI" id="CHEBI:29947"/>
        <dbReference type="ChEBI" id="CHEBI:32722"/>
        <dbReference type="ChEBI" id="CHEBI:57618"/>
        <dbReference type="ChEBI" id="CHEBI:57844"/>
        <dbReference type="ChEBI" id="CHEBI:59789"/>
        <dbReference type="ChEBI" id="CHEBI:140311"/>
    </reaction>
</comment>
<keyword evidence="12" id="KW-0670">Pyruvate</keyword>
<proteinExistence type="inferred from homology"/>
<evidence type="ECO:0000256" key="9">
    <source>
        <dbReference type="ARBA" id="ARBA00047365"/>
    </source>
</evidence>
<keyword evidence="13" id="KW-1185">Reference proteome</keyword>
<dbReference type="GO" id="GO:0016491">
    <property type="term" value="F:oxidoreductase activity"/>
    <property type="evidence" value="ECO:0007669"/>
    <property type="project" value="UniProtKB-KW"/>
</dbReference>
<dbReference type="InterPro" id="IPR017896">
    <property type="entry name" value="4Fe4S_Fe-S-bd"/>
</dbReference>
<dbReference type="CDD" id="cd01335">
    <property type="entry name" value="Radical_SAM"/>
    <property type="match status" value="1"/>
</dbReference>
<evidence type="ECO:0000313" key="12">
    <source>
        <dbReference type="EMBL" id="OLN29178.1"/>
    </source>
</evidence>
<keyword evidence="4" id="KW-0949">S-adenosyl-L-methionine</keyword>
<evidence type="ECO:0000313" key="13">
    <source>
        <dbReference type="Proteomes" id="UP000186102"/>
    </source>
</evidence>
<dbReference type="AlphaFoldDB" id="A0A1Q8QPG5"/>
<reference evidence="12 13" key="1">
    <citation type="submission" date="2016-09" db="EMBL/GenBank/DDBJ databases">
        <title>Complete genome of Desulfosporosinus sp. OL.</title>
        <authorList>
            <person name="Mardanov A."/>
            <person name="Beletsky A."/>
            <person name="Panova A."/>
            <person name="Karnachuk O."/>
            <person name="Ravin N."/>
        </authorList>
    </citation>
    <scope>NUCLEOTIDE SEQUENCE [LARGE SCALE GENOMIC DNA]</scope>
    <source>
        <strain evidence="12 13">OL</strain>
    </source>
</reference>
<comment type="caution">
    <text evidence="12">The sequence shown here is derived from an EMBL/GenBank/DDBJ whole genome shotgun (WGS) entry which is preliminary data.</text>
</comment>
<keyword evidence="8" id="KW-0411">Iron-sulfur</keyword>
<evidence type="ECO:0000256" key="6">
    <source>
        <dbReference type="ARBA" id="ARBA00023002"/>
    </source>
</evidence>
<evidence type="ECO:0000256" key="3">
    <source>
        <dbReference type="ARBA" id="ARBA00022485"/>
    </source>
</evidence>
<accession>A0A1Q8QPG5</accession>
<name>A0A1Q8QPG5_9FIRM</name>